<reference evidence="4" key="1">
    <citation type="submission" date="2021-01" db="EMBL/GenBank/DDBJ databases">
        <authorList>
            <person name="Corre E."/>
            <person name="Pelletier E."/>
            <person name="Niang G."/>
            <person name="Scheremetjew M."/>
            <person name="Finn R."/>
            <person name="Kale V."/>
            <person name="Holt S."/>
            <person name="Cochrane G."/>
            <person name="Meng A."/>
            <person name="Brown T."/>
            <person name="Cohen L."/>
        </authorList>
    </citation>
    <scope>NUCLEOTIDE SEQUENCE</scope>
    <source>
        <strain evidence="4">RCC3387</strain>
    </source>
</reference>
<protein>
    <recommendedName>
        <fullName evidence="5">Transmembrane protein</fullName>
    </recommendedName>
</protein>
<accession>A0A7S2NZJ9</accession>
<keyword evidence="3" id="KW-0812">Transmembrane</keyword>
<keyword evidence="3" id="KW-1133">Transmembrane helix</keyword>
<organism evidence="4">
    <name type="scientific">Zooxanthella nutricula</name>
    <dbReference type="NCBI Taxonomy" id="1333877"/>
    <lineage>
        <taxon>Eukaryota</taxon>
        <taxon>Sar</taxon>
        <taxon>Alveolata</taxon>
        <taxon>Dinophyceae</taxon>
        <taxon>Peridiniales</taxon>
        <taxon>Peridiniales incertae sedis</taxon>
        <taxon>Zooxanthella</taxon>
    </lineage>
</organism>
<evidence type="ECO:0000256" key="2">
    <source>
        <dbReference type="SAM" id="MobiDB-lite"/>
    </source>
</evidence>
<feature type="coiled-coil region" evidence="1">
    <location>
        <begin position="136"/>
        <end position="163"/>
    </location>
</feature>
<feature type="transmembrane region" description="Helical" evidence="3">
    <location>
        <begin position="116"/>
        <end position="137"/>
    </location>
</feature>
<keyword evidence="1" id="KW-0175">Coiled coil</keyword>
<feature type="region of interest" description="Disordered" evidence="2">
    <location>
        <begin position="171"/>
        <end position="196"/>
    </location>
</feature>
<keyword evidence="3" id="KW-0472">Membrane</keyword>
<evidence type="ECO:0000256" key="3">
    <source>
        <dbReference type="SAM" id="Phobius"/>
    </source>
</evidence>
<proteinExistence type="predicted"/>
<evidence type="ECO:0008006" key="5">
    <source>
        <dbReference type="Google" id="ProtNLM"/>
    </source>
</evidence>
<dbReference type="AlphaFoldDB" id="A0A7S2NZJ9"/>
<gene>
    <name evidence="4" type="ORF">BRAN1462_LOCUS26597</name>
</gene>
<evidence type="ECO:0000256" key="1">
    <source>
        <dbReference type="SAM" id="Coils"/>
    </source>
</evidence>
<name>A0A7S2NZJ9_9DINO</name>
<sequence>MQLPRQVCVALLPALAGSSERSLANDSRHGLERCLKAGDAGRHVASRQASLQSDIGSTCTSLSFEVKQGSTCESGWTSWATGCRCGCSCKFWQTCWRKIRGEVDVGECAASALAQVLLSFALLGAITLILVIIRLIAMRRQLREELLDRLEEKEKEASIAAAMDHEAHVVKNQDASGAADVSTPAEGGSDHDDETH</sequence>
<dbReference type="EMBL" id="HBGW01042076">
    <property type="protein sequence ID" value="CAD9567171.1"/>
    <property type="molecule type" value="Transcribed_RNA"/>
</dbReference>
<evidence type="ECO:0000313" key="4">
    <source>
        <dbReference type="EMBL" id="CAD9567171.1"/>
    </source>
</evidence>